<dbReference type="Pfam" id="PF00580">
    <property type="entry name" value="UvrD-helicase"/>
    <property type="match status" value="1"/>
</dbReference>
<dbReference type="Proteomes" id="UP000248555">
    <property type="component" value="Unassembled WGS sequence"/>
</dbReference>
<evidence type="ECO:0000313" key="8">
    <source>
        <dbReference type="EMBL" id="RAK14020.1"/>
    </source>
</evidence>
<feature type="binding site" evidence="6">
    <location>
        <begin position="184"/>
        <end position="191"/>
    </location>
    <ligand>
        <name>ATP</name>
        <dbReference type="ChEBI" id="CHEBI:30616"/>
    </ligand>
</feature>
<dbReference type="GO" id="GO:0016787">
    <property type="term" value="F:hydrolase activity"/>
    <property type="evidence" value="ECO:0007669"/>
    <property type="project" value="UniProtKB-UniRule"/>
</dbReference>
<proteinExistence type="predicted"/>
<dbReference type="EMBL" id="QLMH01000039">
    <property type="protein sequence ID" value="RAK14020.1"/>
    <property type="molecule type" value="Genomic_DNA"/>
</dbReference>
<dbReference type="Gene3D" id="1.10.10.160">
    <property type="match status" value="1"/>
</dbReference>
<evidence type="ECO:0000256" key="2">
    <source>
        <dbReference type="ARBA" id="ARBA00022801"/>
    </source>
</evidence>
<dbReference type="AlphaFoldDB" id="A0A327XZ55"/>
<dbReference type="PROSITE" id="PS51198">
    <property type="entry name" value="UVRD_HELICASE_ATP_BIND"/>
    <property type="match status" value="1"/>
</dbReference>
<keyword evidence="5" id="KW-0238">DNA-binding</keyword>
<sequence length="859" mass="101354">MKVLALDKFYKSVPKEKEQRVKQKVISLVQELEKNGFDFERLPNGFGLRKVETVNKPIYKFKVDSSDRILCSMGGKFYSNIREEYINCLVLLEYCSHDSQIRIAKDREFTKQGIQEYEKDTVIVVTDTNNEEKSIDLSLTNSTPIIIDKNRINEIFGEEGRFYYLDDIQDECVQSYGKGQFVLGTAGSGKTTIGVYKLIGYLQNNNKPDLNICYFTFSKKLKEQAEKLFKDLAIKLFDLKQGDFKGKVHFFTLEDYLEQITENQFKLVSYAKFREWYSQQQGNKFDPLALWKEKRGIIQGIIGANWQYEIELPVKDFNQDILQLLNHHQYITFSTNKKMFSLRKELNTICNFLNKEVGESATFREKIIKLYNHTITNKKQLNEQEYYKLNESYSSFTQEERKKVFSIFKKYETYLNSLKRQGFCEEGDLVRRALAKSSPQYDYMVIDEVQDFTEIQIYYLCQLLKNKTNIFVCGDFHQTINPTFFNVGRIESIFKFLGGIENFEKVTFKRNYRSSRDIVELANNVASVRKKLMPSKSDFEYTEVPTRDYTRKPYLFRGPKEALLKFVKDKSYVLIVVANDFYKKELLQSFPSLKSRVLTVSEIKGIERKYIITYNIISAFKEQWEEIFQPKKLHSEVYRYYFNVLYVAITRARDILGMIEDDPCEDLLKTIENKIEIITKFDIDLLGLRENSTLDQLYNEAKKFEEDELFENAIAAYRNLMEKNEPSLTLLAQKGIQRCQIKMEYQLTKDYSSCGNKLFDLEEYEEAIYYLRKGKDAYKLLKAILLQSGSDEQFDLYEEMKRFNTDPLKVLIEVNDEHLLKMLLNKVIHAFNHNLNELVENSEKTKKLLKTLTVKKQRR</sequence>
<evidence type="ECO:0000256" key="3">
    <source>
        <dbReference type="ARBA" id="ARBA00022806"/>
    </source>
</evidence>
<evidence type="ECO:0000313" key="9">
    <source>
        <dbReference type="Proteomes" id="UP000248555"/>
    </source>
</evidence>
<dbReference type="OrthoDB" id="9787585at2"/>
<dbReference type="PANTHER" id="PTHR11070">
    <property type="entry name" value="UVRD / RECB / PCRA DNA HELICASE FAMILY MEMBER"/>
    <property type="match status" value="1"/>
</dbReference>
<evidence type="ECO:0000256" key="1">
    <source>
        <dbReference type="ARBA" id="ARBA00022741"/>
    </source>
</evidence>
<keyword evidence="3 6" id="KW-0347">Helicase</keyword>
<dbReference type="RefSeq" id="WP_111646665.1">
    <property type="nucleotide sequence ID" value="NZ_QLMH01000039.1"/>
</dbReference>
<organism evidence="8 9">
    <name type="scientific">Paranoxybacillus vitaminiphilus</name>
    <dbReference type="NCBI Taxonomy" id="581036"/>
    <lineage>
        <taxon>Bacteria</taxon>
        <taxon>Bacillati</taxon>
        <taxon>Bacillota</taxon>
        <taxon>Bacilli</taxon>
        <taxon>Bacillales</taxon>
        <taxon>Anoxybacillaceae</taxon>
        <taxon>Paranoxybacillus</taxon>
    </lineage>
</organism>
<dbReference type="InterPro" id="IPR013986">
    <property type="entry name" value="DExx_box_DNA_helicase_dom_sf"/>
</dbReference>
<dbReference type="GO" id="GO:0005829">
    <property type="term" value="C:cytosol"/>
    <property type="evidence" value="ECO:0007669"/>
    <property type="project" value="TreeGrafter"/>
</dbReference>
<dbReference type="InterPro" id="IPR000212">
    <property type="entry name" value="DNA_helicase_UvrD/REP"/>
</dbReference>
<evidence type="ECO:0000256" key="5">
    <source>
        <dbReference type="ARBA" id="ARBA00023125"/>
    </source>
</evidence>
<dbReference type="GO" id="GO:0003677">
    <property type="term" value="F:DNA binding"/>
    <property type="evidence" value="ECO:0007669"/>
    <property type="project" value="UniProtKB-KW"/>
</dbReference>
<keyword evidence="9" id="KW-1185">Reference proteome</keyword>
<comment type="caution">
    <text evidence="8">The sequence shown here is derived from an EMBL/GenBank/DDBJ whole genome shotgun (WGS) entry which is preliminary data.</text>
</comment>
<dbReference type="Gene3D" id="3.40.50.300">
    <property type="entry name" value="P-loop containing nucleotide triphosphate hydrolases"/>
    <property type="match status" value="3"/>
</dbReference>
<keyword evidence="1 6" id="KW-0547">Nucleotide-binding</keyword>
<dbReference type="InterPro" id="IPR027417">
    <property type="entry name" value="P-loop_NTPase"/>
</dbReference>
<name>A0A327XZ55_9BACL</name>
<dbReference type="InterPro" id="IPR014016">
    <property type="entry name" value="UvrD-like_ATP-bd"/>
</dbReference>
<dbReference type="SUPFAM" id="SSF52540">
    <property type="entry name" value="P-loop containing nucleoside triphosphate hydrolases"/>
    <property type="match status" value="1"/>
</dbReference>
<accession>A0A327XZ55</accession>
<evidence type="ECO:0000256" key="6">
    <source>
        <dbReference type="PROSITE-ProRule" id="PRU00560"/>
    </source>
</evidence>
<gene>
    <name evidence="8" type="ORF">B0I26_1393</name>
</gene>
<dbReference type="PANTHER" id="PTHR11070:SF2">
    <property type="entry name" value="ATP-DEPENDENT DNA HELICASE SRS2"/>
    <property type="match status" value="1"/>
</dbReference>
<dbReference type="GO" id="GO:0000725">
    <property type="term" value="P:recombinational repair"/>
    <property type="evidence" value="ECO:0007669"/>
    <property type="project" value="TreeGrafter"/>
</dbReference>
<protein>
    <submittedName>
        <fullName evidence="8">UvrD/REP helicase N-terminal domain-containing protein</fullName>
    </submittedName>
</protein>
<evidence type="ECO:0000259" key="7">
    <source>
        <dbReference type="PROSITE" id="PS51198"/>
    </source>
</evidence>
<dbReference type="GO" id="GO:0043138">
    <property type="term" value="F:3'-5' DNA helicase activity"/>
    <property type="evidence" value="ECO:0007669"/>
    <property type="project" value="TreeGrafter"/>
</dbReference>
<keyword evidence="2 6" id="KW-0378">Hydrolase</keyword>
<evidence type="ECO:0000256" key="4">
    <source>
        <dbReference type="ARBA" id="ARBA00022840"/>
    </source>
</evidence>
<feature type="domain" description="UvrD-like helicase ATP-binding" evidence="7">
    <location>
        <begin position="163"/>
        <end position="515"/>
    </location>
</feature>
<reference evidence="8 9" key="1">
    <citation type="submission" date="2018-06" db="EMBL/GenBank/DDBJ databases">
        <title>Genomic Encyclopedia of Type Strains, Phase III (KMG-III): the genomes of soil and plant-associated and newly described type strains.</title>
        <authorList>
            <person name="Whitman W."/>
        </authorList>
    </citation>
    <scope>NUCLEOTIDE SEQUENCE [LARGE SCALE GENOMIC DNA]</scope>
    <source>
        <strain evidence="8 9">CGMCC 1.8979</strain>
    </source>
</reference>
<keyword evidence="4 6" id="KW-0067">ATP-binding</keyword>
<dbReference type="GO" id="GO:0005524">
    <property type="term" value="F:ATP binding"/>
    <property type="evidence" value="ECO:0007669"/>
    <property type="project" value="UniProtKB-UniRule"/>
</dbReference>